<reference evidence="2" key="1">
    <citation type="submission" date="2012-05" db="EMBL/GenBank/DDBJ databases">
        <authorList>
            <person name="Krishnakumar V."/>
            <person name="Cheung F."/>
            <person name="Xiao Y."/>
            <person name="Chan A."/>
            <person name="Moskal W.A."/>
            <person name="Town C.D."/>
        </authorList>
    </citation>
    <scope>NUCLEOTIDE SEQUENCE</scope>
</reference>
<organism evidence="2">
    <name type="scientific">Lotus japonicus</name>
    <name type="common">Lotus corniculatus var. japonicus</name>
    <dbReference type="NCBI Taxonomy" id="34305"/>
    <lineage>
        <taxon>Eukaryota</taxon>
        <taxon>Viridiplantae</taxon>
        <taxon>Streptophyta</taxon>
        <taxon>Embryophyta</taxon>
        <taxon>Tracheophyta</taxon>
        <taxon>Spermatophyta</taxon>
        <taxon>Magnoliopsida</taxon>
        <taxon>eudicotyledons</taxon>
        <taxon>Gunneridae</taxon>
        <taxon>Pentapetalae</taxon>
        <taxon>rosids</taxon>
        <taxon>fabids</taxon>
        <taxon>Fabales</taxon>
        <taxon>Fabaceae</taxon>
        <taxon>Papilionoideae</taxon>
        <taxon>50 kb inversion clade</taxon>
        <taxon>NPAAA clade</taxon>
        <taxon>Hologalegina</taxon>
        <taxon>robinioid clade</taxon>
        <taxon>Loteae</taxon>
        <taxon>Lotus</taxon>
    </lineage>
</organism>
<protein>
    <submittedName>
        <fullName evidence="2">Uncharacterized protein</fullName>
    </submittedName>
</protein>
<accession>I3SMD4</accession>
<evidence type="ECO:0000256" key="1">
    <source>
        <dbReference type="SAM" id="SignalP"/>
    </source>
</evidence>
<dbReference type="EMBL" id="BT141632">
    <property type="protein sequence ID" value="AFK41426.1"/>
    <property type="molecule type" value="mRNA"/>
</dbReference>
<evidence type="ECO:0000313" key="2">
    <source>
        <dbReference type="EMBL" id="AFK41426.1"/>
    </source>
</evidence>
<sequence length="53" mass="5649">MVFLALMSLINILNSCPSSGGVAIRFRGCFSVISRSSFKLSCSLGNTLVSSIY</sequence>
<feature type="chain" id="PRO_5012203950" evidence="1">
    <location>
        <begin position="16"/>
        <end position="53"/>
    </location>
</feature>
<dbReference type="AlphaFoldDB" id="I3SMD4"/>
<proteinExistence type="evidence at transcript level"/>
<keyword evidence="1" id="KW-0732">Signal</keyword>
<feature type="signal peptide" evidence="1">
    <location>
        <begin position="1"/>
        <end position="15"/>
    </location>
</feature>
<name>I3SMD4_LOTJA</name>